<dbReference type="Proteomes" id="UP001501175">
    <property type="component" value="Unassembled WGS sequence"/>
</dbReference>
<dbReference type="Gene3D" id="3.40.50.1110">
    <property type="entry name" value="SGNH hydrolase"/>
    <property type="match status" value="1"/>
</dbReference>
<sequence>MRKVTKAFLLAGAVLVIAFLLCVFYDRQYGFGDGLIRNFAFRNVFSFIRTVWLVCFLFALGFASRLKWLQNLTLLLFTALFLLFLLELAAQLLVRSGLFPSIAMYPRRYYIEGGLQYRKPLIWGDMNPASGRWRVPNRADTLITCSGDTFVRPTNAFGALDRERSLVNTNPDKPRVVVIGDSFYEGYMVPAKERVSSRLENLTGIEHLNFAINGTSPINYYLLYKSLISRFEHDVVIIGFLPANDFEDYTDKEAYRLVNWPIYRPYWYGQYPNYQLRYSLSDITQSIYRPTVSQAKLLTVIDSVYAHLPLRQQLKAELLANSSLVQILKTVASRRGQTKTSFTSFEQFDEEAFLYAQYSLEQLFKEAKGKQIILLSTPILQDIQAIRDGKQNRLDSRLRALCDQYGVTFIPLLPEFLAYKGDVSEMYVACDGHWSRKGEAFVADLLQKNSLYQRAVSGK</sequence>
<comment type="caution">
    <text evidence="2">The sequence shown here is derived from an EMBL/GenBank/DDBJ whole genome shotgun (WGS) entry which is preliminary data.</text>
</comment>
<dbReference type="EMBL" id="BAABHD010000021">
    <property type="protein sequence ID" value="GAA4451716.1"/>
    <property type="molecule type" value="Genomic_DNA"/>
</dbReference>
<keyword evidence="1" id="KW-0472">Membrane</keyword>
<keyword evidence="1" id="KW-0812">Transmembrane</keyword>
<accession>A0ABP8MMQ1</accession>
<keyword evidence="3" id="KW-1185">Reference proteome</keyword>
<feature type="transmembrane region" description="Helical" evidence="1">
    <location>
        <begin position="7"/>
        <end position="27"/>
    </location>
</feature>
<evidence type="ECO:0000313" key="2">
    <source>
        <dbReference type="EMBL" id="GAA4451716.1"/>
    </source>
</evidence>
<reference evidence="3" key="1">
    <citation type="journal article" date="2019" name="Int. J. Syst. Evol. Microbiol.">
        <title>The Global Catalogue of Microorganisms (GCM) 10K type strain sequencing project: providing services to taxonomists for standard genome sequencing and annotation.</title>
        <authorList>
            <consortium name="The Broad Institute Genomics Platform"/>
            <consortium name="The Broad Institute Genome Sequencing Center for Infectious Disease"/>
            <person name="Wu L."/>
            <person name="Ma J."/>
        </authorList>
    </citation>
    <scope>NUCLEOTIDE SEQUENCE [LARGE SCALE GENOMIC DNA]</scope>
    <source>
        <strain evidence="3">JCM 17927</strain>
    </source>
</reference>
<protein>
    <recommendedName>
        <fullName evidence="4">SGNH/GDSL hydrolase family protein</fullName>
    </recommendedName>
</protein>
<evidence type="ECO:0000313" key="3">
    <source>
        <dbReference type="Proteomes" id="UP001501175"/>
    </source>
</evidence>
<dbReference type="SUPFAM" id="SSF52266">
    <property type="entry name" value="SGNH hydrolase"/>
    <property type="match status" value="1"/>
</dbReference>
<evidence type="ECO:0008006" key="4">
    <source>
        <dbReference type="Google" id="ProtNLM"/>
    </source>
</evidence>
<dbReference type="InterPro" id="IPR036514">
    <property type="entry name" value="SGNH_hydro_sf"/>
</dbReference>
<evidence type="ECO:0000256" key="1">
    <source>
        <dbReference type="SAM" id="Phobius"/>
    </source>
</evidence>
<organism evidence="2 3">
    <name type="scientific">Nibrella saemangeumensis</name>
    <dbReference type="NCBI Taxonomy" id="1084526"/>
    <lineage>
        <taxon>Bacteria</taxon>
        <taxon>Pseudomonadati</taxon>
        <taxon>Bacteroidota</taxon>
        <taxon>Cytophagia</taxon>
        <taxon>Cytophagales</taxon>
        <taxon>Spirosomataceae</taxon>
        <taxon>Nibrella</taxon>
    </lineage>
</organism>
<gene>
    <name evidence="2" type="ORF">GCM10023189_13960</name>
</gene>
<name>A0ABP8MMQ1_9BACT</name>
<feature type="transmembrane region" description="Helical" evidence="1">
    <location>
        <begin position="74"/>
        <end position="94"/>
    </location>
</feature>
<feature type="transmembrane region" description="Helical" evidence="1">
    <location>
        <begin position="39"/>
        <end position="62"/>
    </location>
</feature>
<keyword evidence="1" id="KW-1133">Transmembrane helix</keyword>
<dbReference type="RefSeq" id="WP_345241947.1">
    <property type="nucleotide sequence ID" value="NZ_BAABHD010000021.1"/>
</dbReference>
<proteinExistence type="predicted"/>